<dbReference type="Gene3D" id="3.30.230.10">
    <property type="match status" value="1"/>
</dbReference>
<dbReference type="SUPFAM" id="SSF54211">
    <property type="entry name" value="Ribosomal protein S5 domain 2-like"/>
    <property type="match status" value="1"/>
</dbReference>
<reference evidence="7 8" key="1">
    <citation type="submission" date="2019-08" db="EMBL/GenBank/DDBJ databases">
        <title>In-depth cultivation of the pig gut microbiome towards novel bacterial diversity and tailored functional studies.</title>
        <authorList>
            <person name="Wylensek D."/>
            <person name="Hitch T.C.A."/>
            <person name="Clavel T."/>
        </authorList>
    </citation>
    <scope>NUCLEOTIDE SEQUENCE [LARGE SCALE GENOMIC DNA]</scope>
    <source>
        <strain evidence="7 8">WCA-389-WT-23D1</strain>
    </source>
</reference>
<dbReference type="SUPFAM" id="SSF55060">
    <property type="entry name" value="GHMP Kinase, C-terminal domain"/>
    <property type="match status" value="1"/>
</dbReference>
<dbReference type="GO" id="GO:0005829">
    <property type="term" value="C:cytosol"/>
    <property type="evidence" value="ECO:0007669"/>
    <property type="project" value="TreeGrafter"/>
</dbReference>
<evidence type="ECO:0000256" key="2">
    <source>
        <dbReference type="ARBA" id="ARBA00022741"/>
    </source>
</evidence>
<sequence length="440" mass="48345">MNVHETVKLLEGDGARRLLEEFYGKAAVAENVERYRSLLLGYEKAFGNQENVMLFSSPGRTEISGNHTDHNHGKVLAGSINMDCVGVAAKNFSSQVHIISETYNQDFAIDLNYLEPSPKKAGTIDLVKGLLMGFKESGYEIGGFNAYVTSNVIAAAGVSSSASFEMLLCSMLNTFFNGGRMSTVAYAHIGKYAENLYWDKSSGLLDQMACAVGGLITINFAKPSVPEVEKLEFDFSSQNHSLIIVQTGKGHADLSADYSAVPNEMKKVAQYFGKEVLAEVTEEEVIENIQDIRAFAGDRSVLRALHFFQENKRVEAEVLALKENRFEDFLMNITASGNSSWKWLQNCFTNSSYQEQGITVALALTELFIEEKGRGACRVHGGGFAGVIMAVLPNDLVDAYIEYIERCTGKGSAYRMSIRPYGAVCINDHINSSCVPPLEK</sequence>
<dbReference type="InterPro" id="IPR020568">
    <property type="entry name" value="Ribosomal_Su5_D2-typ_SF"/>
</dbReference>
<dbReference type="Pfam" id="PF00288">
    <property type="entry name" value="GHMP_kinases_N"/>
    <property type="match status" value="1"/>
</dbReference>
<organism evidence="7 8">
    <name type="scientific">Clostridium porci</name>
    <dbReference type="NCBI Taxonomy" id="2605778"/>
    <lineage>
        <taxon>Bacteria</taxon>
        <taxon>Bacillati</taxon>
        <taxon>Bacillota</taxon>
        <taxon>Clostridia</taxon>
        <taxon>Eubacteriales</taxon>
        <taxon>Clostridiaceae</taxon>
        <taxon>Clostridium</taxon>
    </lineage>
</organism>
<dbReference type="RefSeq" id="WP_154473006.1">
    <property type="nucleotide sequence ID" value="NZ_DBEWUL010000207.1"/>
</dbReference>
<feature type="domain" description="GHMP kinase N-terminal" evidence="5">
    <location>
        <begin position="129"/>
        <end position="214"/>
    </location>
</feature>
<feature type="domain" description="Galactokinase N-terminal" evidence="6">
    <location>
        <begin position="42"/>
        <end position="90"/>
    </location>
</feature>
<dbReference type="InterPro" id="IPR019539">
    <property type="entry name" value="GalKase_N"/>
</dbReference>
<proteinExistence type="inferred from homology"/>
<dbReference type="InterPro" id="IPR006206">
    <property type="entry name" value="Mevalonate/galactokinase"/>
</dbReference>
<accession>A0A7X2NMG7</accession>
<evidence type="ECO:0000256" key="3">
    <source>
        <dbReference type="ARBA" id="ARBA00022777"/>
    </source>
</evidence>
<evidence type="ECO:0000256" key="1">
    <source>
        <dbReference type="ARBA" id="ARBA00006566"/>
    </source>
</evidence>
<dbReference type="InterPro" id="IPR000705">
    <property type="entry name" value="Galactokinase"/>
</dbReference>
<dbReference type="GO" id="GO:0004335">
    <property type="term" value="F:galactokinase activity"/>
    <property type="evidence" value="ECO:0007669"/>
    <property type="project" value="InterPro"/>
</dbReference>
<dbReference type="InterPro" id="IPR036554">
    <property type="entry name" value="GHMP_kinase_C_sf"/>
</dbReference>
<dbReference type="PANTHER" id="PTHR10457">
    <property type="entry name" value="MEVALONATE KINASE/GALACTOKINASE"/>
    <property type="match status" value="1"/>
</dbReference>
<dbReference type="PRINTS" id="PR00473">
    <property type="entry name" value="GALCTOKINASE"/>
</dbReference>
<dbReference type="Pfam" id="PF10509">
    <property type="entry name" value="GalKase_gal_bdg"/>
    <property type="match status" value="1"/>
</dbReference>
<comment type="similarity">
    <text evidence="1">Belongs to the GHMP kinase family. GalK subfamily.</text>
</comment>
<name>A0A7X2NMG7_9CLOT</name>
<keyword evidence="3 7" id="KW-0808">Transferase</keyword>
<dbReference type="GO" id="GO:0006012">
    <property type="term" value="P:galactose metabolic process"/>
    <property type="evidence" value="ECO:0007669"/>
    <property type="project" value="InterPro"/>
</dbReference>
<evidence type="ECO:0000259" key="5">
    <source>
        <dbReference type="Pfam" id="PF00288"/>
    </source>
</evidence>
<dbReference type="InterPro" id="IPR014721">
    <property type="entry name" value="Ribsml_uS5_D2-typ_fold_subgr"/>
</dbReference>
<dbReference type="Gene3D" id="3.30.70.890">
    <property type="entry name" value="GHMP kinase, C-terminal domain"/>
    <property type="match status" value="1"/>
</dbReference>
<dbReference type="PANTHER" id="PTHR10457:SF7">
    <property type="entry name" value="GALACTOKINASE-RELATED"/>
    <property type="match status" value="1"/>
</dbReference>
<keyword evidence="4" id="KW-0067">ATP-binding</keyword>
<evidence type="ECO:0000256" key="4">
    <source>
        <dbReference type="ARBA" id="ARBA00022840"/>
    </source>
</evidence>
<dbReference type="GO" id="GO:0005524">
    <property type="term" value="F:ATP binding"/>
    <property type="evidence" value="ECO:0007669"/>
    <property type="project" value="UniProtKB-KW"/>
</dbReference>
<dbReference type="EMBL" id="VUMD01000012">
    <property type="protein sequence ID" value="MSS37557.1"/>
    <property type="molecule type" value="Genomic_DNA"/>
</dbReference>
<dbReference type="Proteomes" id="UP000429958">
    <property type="component" value="Unassembled WGS sequence"/>
</dbReference>
<gene>
    <name evidence="7" type="ORF">FYJ39_13460</name>
</gene>
<evidence type="ECO:0000313" key="8">
    <source>
        <dbReference type="Proteomes" id="UP000429958"/>
    </source>
</evidence>
<dbReference type="AlphaFoldDB" id="A0A7X2NMG7"/>
<keyword evidence="2" id="KW-0547">Nucleotide-binding</keyword>
<keyword evidence="3 7" id="KW-0418">Kinase</keyword>
<dbReference type="PIRSF" id="PIRSF000530">
    <property type="entry name" value="Galactokinase"/>
    <property type="match status" value="1"/>
</dbReference>
<dbReference type="InterPro" id="IPR006204">
    <property type="entry name" value="GHMP_kinase_N_dom"/>
</dbReference>
<protein>
    <submittedName>
        <fullName evidence="7">Galactokinase</fullName>
    </submittedName>
</protein>
<evidence type="ECO:0000313" key="7">
    <source>
        <dbReference type="EMBL" id="MSS37557.1"/>
    </source>
</evidence>
<comment type="caution">
    <text evidence="7">The sequence shown here is derived from an EMBL/GenBank/DDBJ whole genome shotgun (WGS) entry which is preliminary data.</text>
</comment>
<evidence type="ECO:0000259" key="6">
    <source>
        <dbReference type="Pfam" id="PF10509"/>
    </source>
</evidence>
<keyword evidence="8" id="KW-1185">Reference proteome</keyword>
<dbReference type="PRINTS" id="PR00959">
    <property type="entry name" value="MEVGALKINASE"/>
</dbReference>